<dbReference type="EMBL" id="VSSQ01015483">
    <property type="protein sequence ID" value="MPM55879.1"/>
    <property type="molecule type" value="Genomic_DNA"/>
</dbReference>
<feature type="transmembrane region" description="Helical" evidence="1">
    <location>
        <begin position="51"/>
        <end position="71"/>
    </location>
</feature>
<protein>
    <recommendedName>
        <fullName evidence="2">NfeD integral membrane domain-containing protein</fullName>
    </recommendedName>
</protein>
<sequence length="152" mass="16515">MELVITLFVIGLILIIVEMLIIPGFGIPGILGLLSVLGSIAYSFYEFGKTIGLYTLGGEILVTSIIIWLALRSDTWKKITLKETITEKLKQETSDLNIGDNGVTISRLNPSGKARFGNTDAEVISQEGLIQPSTPITIAEIDHSKIIVTKSK</sequence>
<feature type="transmembrane region" description="Helical" evidence="1">
    <location>
        <begin position="7"/>
        <end position="31"/>
    </location>
</feature>
<evidence type="ECO:0000256" key="1">
    <source>
        <dbReference type="SAM" id="Phobius"/>
    </source>
</evidence>
<dbReference type="InterPro" id="IPR012340">
    <property type="entry name" value="NA-bd_OB-fold"/>
</dbReference>
<dbReference type="PANTHER" id="PTHR33507">
    <property type="entry name" value="INNER MEMBRANE PROTEIN YBBJ"/>
    <property type="match status" value="1"/>
</dbReference>
<evidence type="ECO:0000259" key="2">
    <source>
        <dbReference type="Pfam" id="PF24961"/>
    </source>
</evidence>
<feature type="domain" description="NfeD integral membrane" evidence="2">
    <location>
        <begin position="4"/>
        <end position="71"/>
    </location>
</feature>
<dbReference type="AlphaFoldDB" id="A0A645AS37"/>
<dbReference type="Pfam" id="PF24961">
    <property type="entry name" value="NfeD_membrane"/>
    <property type="match status" value="1"/>
</dbReference>
<accession>A0A645AS37</accession>
<gene>
    <name evidence="3" type="ORF">SDC9_102677</name>
</gene>
<evidence type="ECO:0000313" key="3">
    <source>
        <dbReference type="EMBL" id="MPM55879.1"/>
    </source>
</evidence>
<dbReference type="GO" id="GO:0005886">
    <property type="term" value="C:plasma membrane"/>
    <property type="evidence" value="ECO:0007669"/>
    <property type="project" value="TreeGrafter"/>
</dbReference>
<dbReference type="InterPro" id="IPR052165">
    <property type="entry name" value="Membrane_assoc_protease"/>
</dbReference>
<name>A0A645AS37_9ZZZZ</name>
<dbReference type="Gene3D" id="2.40.50.140">
    <property type="entry name" value="Nucleic acid-binding proteins"/>
    <property type="match status" value="1"/>
</dbReference>
<proteinExistence type="predicted"/>
<dbReference type="PANTHER" id="PTHR33507:SF3">
    <property type="entry name" value="INNER MEMBRANE PROTEIN YBBJ"/>
    <property type="match status" value="1"/>
</dbReference>
<dbReference type="InterPro" id="IPR056739">
    <property type="entry name" value="NfeD_membrane"/>
</dbReference>
<reference evidence="3" key="1">
    <citation type="submission" date="2019-08" db="EMBL/GenBank/DDBJ databases">
        <authorList>
            <person name="Kucharzyk K."/>
            <person name="Murdoch R.W."/>
            <person name="Higgins S."/>
            <person name="Loffler F."/>
        </authorList>
    </citation>
    <scope>NUCLEOTIDE SEQUENCE</scope>
</reference>
<keyword evidence="1" id="KW-1133">Transmembrane helix</keyword>
<keyword evidence="1" id="KW-0472">Membrane</keyword>
<keyword evidence="1" id="KW-0812">Transmembrane</keyword>
<comment type="caution">
    <text evidence="3">The sequence shown here is derived from an EMBL/GenBank/DDBJ whole genome shotgun (WGS) entry which is preliminary data.</text>
</comment>
<organism evidence="3">
    <name type="scientific">bioreactor metagenome</name>
    <dbReference type="NCBI Taxonomy" id="1076179"/>
    <lineage>
        <taxon>unclassified sequences</taxon>
        <taxon>metagenomes</taxon>
        <taxon>ecological metagenomes</taxon>
    </lineage>
</organism>